<evidence type="ECO:0000313" key="3">
    <source>
        <dbReference type="Proteomes" id="UP000639338"/>
    </source>
</evidence>
<proteinExistence type="predicted"/>
<feature type="region of interest" description="Disordered" evidence="1">
    <location>
        <begin position="1"/>
        <end position="53"/>
    </location>
</feature>
<feature type="compositionally biased region" description="Acidic residues" evidence="1">
    <location>
        <begin position="13"/>
        <end position="23"/>
    </location>
</feature>
<feature type="region of interest" description="Disordered" evidence="1">
    <location>
        <begin position="279"/>
        <end position="316"/>
    </location>
</feature>
<accession>A0A835CUB9</accession>
<gene>
    <name evidence="2" type="ORF">HCN44_006245</name>
</gene>
<name>A0A835CUB9_APHGI</name>
<dbReference type="OrthoDB" id="7701010at2759"/>
<feature type="region of interest" description="Disordered" evidence="1">
    <location>
        <begin position="132"/>
        <end position="173"/>
    </location>
</feature>
<protein>
    <submittedName>
        <fullName evidence="2">Uncharacterized protein</fullName>
    </submittedName>
</protein>
<dbReference type="AlphaFoldDB" id="A0A835CUB9"/>
<dbReference type="EMBL" id="JACMRX010000003">
    <property type="protein sequence ID" value="KAF7993185.1"/>
    <property type="molecule type" value="Genomic_DNA"/>
</dbReference>
<feature type="compositionally biased region" description="Polar residues" evidence="1">
    <location>
        <begin position="31"/>
        <end position="53"/>
    </location>
</feature>
<evidence type="ECO:0000256" key="1">
    <source>
        <dbReference type="SAM" id="MobiDB-lite"/>
    </source>
</evidence>
<dbReference type="Proteomes" id="UP000639338">
    <property type="component" value="Unassembled WGS sequence"/>
</dbReference>
<sequence>MNKAYSSEQKEREEEEDGEEDLSENDRSIEETSLNIPKFSSTPTSKNKLRSSQLDPVFIDVNKVNNRSCNVDIGSKTDVDLEDQLKDAQDQVKYWKAKYKSLVLSQNYPLTEETGQKLVSLVNQLAANYEYETKPEDNGSGRKKGSTSSTSSKEKNHESISNNSGEKKSTSDSLSQSIYDSKVNSVFEKNFKDPAECAKSIVRSLWTTEELQQRVVRLIAGNDKKVLTPTKVDKGKTLFSVWLKDNGYIKAAKTKEMSRWNNHMSRAIESALKLKKKQLAVKKKSTENKENKDNAAKTQDDEKKKNIGEEETNSDN</sequence>
<reference evidence="2 3" key="1">
    <citation type="submission" date="2020-08" db="EMBL/GenBank/DDBJ databases">
        <title>Aphidius gifuensis genome sequencing and assembly.</title>
        <authorList>
            <person name="Du Z."/>
        </authorList>
    </citation>
    <scope>NUCLEOTIDE SEQUENCE [LARGE SCALE GENOMIC DNA]</scope>
    <source>
        <strain evidence="2">YNYX2018</strain>
        <tissue evidence="2">Adults</tissue>
    </source>
</reference>
<keyword evidence="3" id="KW-1185">Reference proteome</keyword>
<feature type="compositionally biased region" description="Basic and acidic residues" evidence="1">
    <location>
        <begin position="284"/>
        <end position="308"/>
    </location>
</feature>
<evidence type="ECO:0000313" key="2">
    <source>
        <dbReference type="EMBL" id="KAF7993185.1"/>
    </source>
</evidence>
<organism evidence="2 3">
    <name type="scientific">Aphidius gifuensis</name>
    <name type="common">Parasitoid wasp</name>
    <dbReference type="NCBI Taxonomy" id="684658"/>
    <lineage>
        <taxon>Eukaryota</taxon>
        <taxon>Metazoa</taxon>
        <taxon>Ecdysozoa</taxon>
        <taxon>Arthropoda</taxon>
        <taxon>Hexapoda</taxon>
        <taxon>Insecta</taxon>
        <taxon>Pterygota</taxon>
        <taxon>Neoptera</taxon>
        <taxon>Endopterygota</taxon>
        <taxon>Hymenoptera</taxon>
        <taxon>Apocrita</taxon>
        <taxon>Ichneumonoidea</taxon>
        <taxon>Braconidae</taxon>
        <taxon>Aphidiinae</taxon>
        <taxon>Aphidius</taxon>
    </lineage>
</organism>
<comment type="caution">
    <text evidence="2">The sequence shown here is derived from an EMBL/GenBank/DDBJ whole genome shotgun (WGS) entry which is preliminary data.</text>
</comment>